<gene>
    <name evidence="4" type="ORF">A4R35_03110</name>
</gene>
<name>A0A328VAA5_9CHLR</name>
<proteinExistence type="inferred from homology"/>
<sequence>MPRMVNCVKLGRQLPGLEKPPMPGELGQRIYEQVSEQAWRMWETQRTLLINHYGLNLADPEARKFLREQMEEFFFGSQEEQKPEGWIPEEAGVGVGPGRKGGGPARKK</sequence>
<dbReference type="HAMAP" id="MF_00686">
    <property type="entry name" value="Fe_traffic_YggX"/>
    <property type="match status" value="1"/>
</dbReference>
<dbReference type="InterPro" id="IPR007457">
    <property type="entry name" value="Fe_traffick_prot_YggX"/>
</dbReference>
<dbReference type="EMBL" id="MCIF01000002">
    <property type="protein sequence ID" value="RAQ94508.1"/>
    <property type="molecule type" value="Genomic_DNA"/>
</dbReference>
<dbReference type="SUPFAM" id="SSF111148">
    <property type="entry name" value="YggX-like"/>
    <property type="match status" value="1"/>
</dbReference>
<feature type="region of interest" description="Disordered" evidence="3">
    <location>
        <begin position="77"/>
        <end position="108"/>
    </location>
</feature>
<dbReference type="Gene3D" id="1.10.3880.10">
    <property type="entry name" value="Fe(II) trafficking protein YggX"/>
    <property type="match status" value="1"/>
</dbReference>
<comment type="function">
    <text evidence="2">Could be a mediator in iron transactions between iron acquisition and iron-requiring processes, such as synthesis and/or repair of Fe-S clusters in biosynthetic enzymes.</text>
</comment>
<dbReference type="RefSeq" id="WP_112426468.1">
    <property type="nucleotide sequence ID" value="NZ_MCIF01000002.1"/>
</dbReference>
<dbReference type="GO" id="GO:0005506">
    <property type="term" value="F:iron ion binding"/>
    <property type="evidence" value="ECO:0007669"/>
    <property type="project" value="UniProtKB-UniRule"/>
</dbReference>
<evidence type="ECO:0000256" key="2">
    <source>
        <dbReference type="HAMAP-Rule" id="MF_00686"/>
    </source>
</evidence>
<dbReference type="GO" id="GO:0005829">
    <property type="term" value="C:cytosol"/>
    <property type="evidence" value="ECO:0007669"/>
    <property type="project" value="TreeGrafter"/>
</dbReference>
<dbReference type="PIRSF" id="PIRSF029827">
    <property type="entry name" value="Fe_traffic_YggX"/>
    <property type="match status" value="1"/>
</dbReference>
<dbReference type="GO" id="GO:0034599">
    <property type="term" value="P:cellular response to oxidative stress"/>
    <property type="evidence" value="ECO:0007669"/>
    <property type="project" value="TreeGrafter"/>
</dbReference>
<evidence type="ECO:0000313" key="5">
    <source>
        <dbReference type="Proteomes" id="UP000248706"/>
    </source>
</evidence>
<dbReference type="PANTHER" id="PTHR36965:SF1">
    <property type="entry name" value="FE(2+)-TRAFFICKING PROTEIN-RELATED"/>
    <property type="match status" value="1"/>
</dbReference>
<comment type="similarity">
    <text evidence="2">Belongs to the Fe(2+)-trafficking protein family.</text>
</comment>
<evidence type="ECO:0000256" key="3">
    <source>
        <dbReference type="SAM" id="MobiDB-lite"/>
    </source>
</evidence>
<dbReference type="OrthoDB" id="9804318at2"/>
<keyword evidence="5" id="KW-1185">Reference proteome</keyword>
<organism evidence="4 5">
    <name type="scientific">Thermogemmatispora tikiterensis</name>
    <dbReference type="NCBI Taxonomy" id="1825093"/>
    <lineage>
        <taxon>Bacteria</taxon>
        <taxon>Bacillati</taxon>
        <taxon>Chloroflexota</taxon>
        <taxon>Ktedonobacteria</taxon>
        <taxon>Thermogemmatisporales</taxon>
        <taxon>Thermogemmatisporaceae</taxon>
        <taxon>Thermogemmatispora</taxon>
    </lineage>
</organism>
<evidence type="ECO:0000256" key="1">
    <source>
        <dbReference type="ARBA" id="ARBA00023004"/>
    </source>
</evidence>
<accession>A0A328VAA5</accession>
<dbReference type="AlphaFoldDB" id="A0A328VAA5"/>
<feature type="compositionally biased region" description="Gly residues" evidence="3">
    <location>
        <begin position="93"/>
        <end position="108"/>
    </location>
</feature>
<comment type="caution">
    <text evidence="4">The sequence shown here is derived from an EMBL/GenBank/DDBJ whole genome shotgun (WGS) entry which is preliminary data.</text>
</comment>
<dbReference type="PANTHER" id="PTHR36965">
    <property type="entry name" value="FE(2+)-TRAFFICKING PROTEIN-RELATED"/>
    <property type="match status" value="1"/>
</dbReference>
<dbReference type="InterPro" id="IPR036766">
    <property type="entry name" value="Fe_traffick_prot_YggX_sf"/>
</dbReference>
<dbReference type="NCBIfam" id="NF003817">
    <property type="entry name" value="PRK05408.1"/>
    <property type="match status" value="1"/>
</dbReference>
<keyword evidence="1 2" id="KW-0408">Iron</keyword>
<protein>
    <recommendedName>
        <fullName evidence="2">Probable Fe(2+)-trafficking protein</fullName>
    </recommendedName>
</protein>
<dbReference type="Pfam" id="PF04362">
    <property type="entry name" value="Iron_traffic"/>
    <property type="match status" value="1"/>
</dbReference>
<reference evidence="4 5" key="1">
    <citation type="submission" date="2016-08" db="EMBL/GenBank/DDBJ databases">
        <title>Analysis of Carbohydrate Active Enzymes in Thermogemmatispora T81 Reveals Carbohydrate Degradation Ability.</title>
        <authorList>
            <person name="Tomazini A."/>
            <person name="Lal S."/>
            <person name="Stott M."/>
            <person name="Henrissat B."/>
            <person name="Polikarpov I."/>
            <person name="Sparling R."/>
            <person name="Levin D.B."/>
        </authorList>
    </citation>
    <scope>NUCLEOTIDE SEQUENCE [LARGE SCALE GENOMIC DNA]</scope>
    <source>
        <strain evidence="4 5">T81</strain>
    </source>
</reference>
<dbReference type="Proteomes" id="UP000248706">
    <property type="component" value="Unassembled WGS sequence"/>
</dbReference>
<evidence type="ECO:0000313" key="4">
    <source>
        <dbReference type="EMBL" id="RAQ94508.1"/>
    </source>
</evidence>